<dbReference type="GeneID" id="27140448"/>
<dbReference type="Proteomes" id="UP000073604">
    <property type="component" value="Chromosome"/>
</dbReference>
<dbReference type="OrthoDB" id="85875at2157"/>
<dbReference type="AlphaFoldDB" id="A0A142CWC7"/>
<dbReference type="KEGG" id="tpep:A0127_07830"/>
<gene>
    <name evidence="1" type="ORF">A0127_07830</name>
</gene>
<keyword evidence="2" id="KW-1185">Reference proteome</keyword>
<dbReference type="EMBL" id="CP014750">
    <property type="protein sequence ID" value="AMQ19079.1"/>
    <property type="molecule type" value="Genomic_DNA"/>
</dbReference>
<protein>
    <recommendedName>
        <fullName evidence="3">KaiC-like domain-containing protein</fullName>
    </recommendedName>
</protein>
<evidence type="ECO:0000313" key="1">
    <source>
        <dbReference type="EMBL" id="AMQ19079.1"/>
    </source>
</evidence>
<accession>A0A142CWC7</accession>
<reference evidence="2" key="1">
    <citation type="submission" date="2016-03" db="EMBL/GenBank/DDBJ databases">
        <authorList>
            <person name="Oger P.M."/>
        </authorList>
    </citation>
    <scope>NUCLEOTIDE SEQUENCE [LARGE SCALE GENOMIC DNA]</scope>
    <source>
        <strain evidence="2">OG-1</strain>
    </source>
</reference>
<dbReference type="RefSeq" id="WP_054841239.1">
    <property type="nucleotide sequence ID" value="NZ_CP014750.1"/>
</dbReference>
<dbReference type="Pfam" id="PF03192">
    <property type="entry name" value="DUF257"/>
    <property type="match status" value="1"/>
</dbReference>
<organism evidence="1 2">
    <name type="scientific">Thermococcus peptonophilus</name>
    <dbReference type="NCBI Taxonomy" id="53952"/>
    <lineage>
        <taxon>Archaea</taxon>
        <taxon>Methanobacteriati</taxon>
        <taxon>Methanobacteriota</taxon>
        <taxon>Thermococci</taxon>
        <taxon>Thermococcales</taxon>
        <taxon>Thermococcaceae</taxon>
        <taxon>Thermococcus</taxon>
    </lineage>
</organism>
<name>A0A142CWC7_9EURY</name>
<sequence>MDKEVREFEKILDGIKFGESVMVEYSGYSVPAEGLYHLVKWAKEKGHKVVIVDILDTLYLYYQHIKLYGKDAEILNDVTVVKIGGRFKVGNVAGRINITGPTIGERAFSEVYQDIVNDGNVVTIVLGLAKLMMLYADSKKDILNIVNIILSYIGDEKVKGFHFINRDLMKEVSPYIIPLIAELMTTVIKIERVDGVSMMRVVRSLNPNIEKLELKLS</sequence>
<dbReference type="InterPro" id="IPR005489">
    <property type="entry name" value="DUF257"/>
</dbReference>
<dbReference type="STRING" id="53952.A0127_07830"/>
<dbReference type="Gene3D" id="3.40.50.11570">
    <property type="entry name" value="Protein of unknown function DUF257"/>
    <property type="match status" value="1"/>
</dbReference>
<proteinExistence type="predicted"/>
<evidence type="ECO:0008006" key="3">
    <source>
        <dbReference type="Google" id="ProtNLM"/>
    </source>
</evidence>
<evidence type="ECO:0000313" key="2">
    <source>
        <dbReference type="Proteomes" id="UP000073604"/>
    </source>
</evidence>